<dbReference type="PANTHER" id="PTHR14911">
    <property type="entry name" value="THUMP DOMAIN-CONTAINING"/>
    <property type="match status" value="1"/>
</dbReference>
<dbReference type="AlphaFoldDB" id="A0A4R6KGB8"/>
<keyword evidence="2" id="KW-0808">Transferase</keyword>
<keyword evidence="2" id="KW-0489">Methyltransferase</keyword>
<name>A0A4R6KGB8_9ACTN</name>
<keyword evidence="3" id="KW-1185">Reference proteome</keyword>
<dbReference type="GO" id="GO:0016423">
    <property type="term" value="F:tRNA (guanine) methyltransferase activity"/>
    <property type="evidence" value="ECO:0007669"/>
    <property type="project" value="TreeGrafter"/>
</dbReference>
<feature type="domain" description="Ribosomal RNA large subunit methyltransferase K/L-like methyltransferase" evidence="1">
    <location>
        <begin position="165"/>
        <end position="200"/>
    </location>
</feature>
<dbReference type="InterPro" id="IPR000241">
    <property type="entry name" value="RlmKL-like_Mtase"/>
</dbReference>
<evidence type="ECO:0000313" key="3">
    <source>
        <dbReference type="Proteomes" id="UP000295388"/>
    </source>
</evidence>
<proteinExistence type="predicted"/>
<dbReference type="Proteomes" id="UP000295388">
    <property type="component" value="Unassembled WGS sequence"/>
</dbReference>
<sequence length="337" mass="36249">MPGVRYFAQYRAGLGELVIDCLRHDLSGVKVVGSDDSSVLFDSRSEQSKVGSLGYLKNAFAVLATVPRSTPQRAAERVADQVLSTPMLRGQRRVTSFRTMVSVDGKLVGLPRPAKAKLESAIGRATGARLSTRGGGAEYWLVGRRDLQSMLFCQRLTSGVKNGAAGSLGADLASLLVTASDPRPDDVFLDPFAGSGAIVLARMSLPYDRVIFSDLAGQPVPTEIRRGRRVSVLAEDALELPSVRTGSVTSVVTDPPWGEYDELGTDFATFAAQMMTGMDRVLDPRRGRLVLLLSRRAAYVTERLWQPANLKLRQSHQLLVNGHPATAQIGGRPGSGS</sequence>
<dbReference type="Pfam" id="PF01170">
    <property type="entry name" value="UPF0020"/>
    <property type="match status" value="2"/>
</dbReference>
<dbReference type="SUPFAM" id="SSF53335">
    <property type="entry name" value="S-adenosyl-L-methionine-dependent methyltransferases"/>
    <property type="match status" value="1"/>
</dbReference>
<gene>
    <name evidence="2" type="ORF">EV643_10562</name>
</gene>
<accession>A0A4R6KGB8</accession>
<comment type="caution">
    <text evidence="2">The sequence shown here is derived from an EMBL/GenBank/DDBJ whole genome shotgun (WGS) entry which is preliminary data.</text>
</comment>
<dbReference type="Gene3D" id="3.40.50.150">
    <property type="entry name" value="Vaccinia Virus protein VP39"/>
    <property type="match status" value="1"/>
</dbReference>
<evidence type="ECO:0000259" key="1">
    <source>
        <dbReference type="Pfam" id="PF01170"/>
    </source>
</evidence>
<organism evidence="2 3">
    <name type="scientific">Kribbella caucasensis</name>
    <dbReference type="NCBI Taxonomy" id="2512215"/>
    <lineage>
        <taxon>Bacteria</taxon>
        <taxon>Bacillati</taxon>
        <taxon>Actinomycetota</taxon>
        <taxon>Actinomycetes</taxon>
        <taxon>Propionibacteriales</taxon>
        <taxon>Kribbellaceae</taxon>
        <taxon>Kribbella</taxon>
    </lineage>
</organism>
<reference evidence="2 3" key="1">
    <citation type="submission" date="2019-03" db="EMBL/GenBank/DDBJ databases">
        <title>Genomic Encyclopedia of Type Strains, Phase III (KMG-III): the genomes of soil and plant-associated and newly described type strains.</title>
        <authorList>
            <person name="Whitman W."/>
        </authorList>
    </citation>
    <scope>NUCLEOTIDE SEQUENCE [LARGE SCALE GENOMIC DNA]</scope>
    <source>
        <strain evidence="2 3">VKM Ac-2527</strain>
    </source>
</reference>
<dbReference type="GO" id="GO:0030488">
    <property type="term" value="P:tRNA methylation"/>
    <property type="evidence" value="ECO:0007669"/>
    <property type="project" value="TreeGrafter"/>
</dbReference>
<feature type="domain" description="Ribosomal RNA large subunit methyltransferase K/L-like methyltransferase" evidence="1">
    <location>
        <begin position="228"/>
        <end position="297"/>
    </location>
</feature>
<dbReference type="EMBL" id="SNWQ01000005">
    <property type="protein sequence ID" value="TDO49834.1"/>
    <property type="molecule type" value="Genomic_DNA"/>
</dbReference>
<protein>
    <submittedName>
        <fullName evidence="2">Putative RNA methylase family UPF0020</fullName>
    </submittedName>
</protein>
<dbReference type="InterPro" id="IPR029063">
    <property type="entry name" value="SAM-dependent_MTases_sf"/>
</dbReference>
<evidence type="ECO:0000313" key="2">
    <source>
        <dbReference type="EMBL" id="TDO49834.1"/>
    </source>
</evidence>
<dbReference type="PANTHER" id="PTHR14911:SF13">
    <property type="entry name" value="TRNA (GUANINE(6)-N2)-METHYLTRANSFERASE THUMP3"/>
    <property type="match status" value="1"/>
</dbReference>